<evidence type="ECO:0000256" key="3">
    <source>
        <dbReference type="ARBA" id="ARBA00022741"/>
    </source>
</evidence>
<evidence type="ECO:0000256" key="1">
    <source>
        <dbReference type="ARBA" id="ARBA00022679"/>
    </source>
</evidence>
<evidence type="ECO:0000256" key="2">
    <source>
        <dbReference type="ARBA" id="ARBA00022695"/>
    </source>
</evidence>
<geneLocation type="plasmid" evidence="10 11">
    <name>unnamed6</name>
</geneLocation>
<dbReference type="Pfam" id="PF02661">
    <property type="entry name" value="Fic"/>
    <property type="match status" value="1"/>
</dbReference>
<dbReference type="PANTHER" id="PTHR39560:SF1">
    <property type="entry name" value="PROTEIN ADENYLYLTRANSFERASE FIC-RELATED"/>
    <property type="match status" value="1"/>
</dbReference>
<name>A0ABY5WRE0_9RHOB</name>
<dbReference type="PANTHER" id="PTHR39560">
    <property type="entry name" value="PROTEIN ADENYLYLTRANSFERASE FIC-RELATED"/>
    <property type="match status" value="1"/>
</dbReference>
<dbReference type="PROSITE" id="PS51459">
    <property type="entry name" value="FIDO"/>
    <property type="match status" value="1"/>
</dbReference>
<keyword evidence="10" id="KW-0614">Plasmid</keyword>
<comment type="catalytic activity">
    <reaction evidence="7">
        <text>L-tyrosyl-[protein] + ATP = O-(5'-adenylyl)-L-tyrosyl-[protein] + diphosphate</text>
        <dbReference type="Rhea" id="RHEA:54288"/>
        <dbReference type="Rhea" id="RHEA-COMP:10136"/>
        <dbReference type="Rhea" id="RHEA-COMP:13846"/>
        <dbReference type="ChEBI" id="CHEBI:30616"/>
        <dbReference type="ChEBI" id="CHEBI:33019"/>
        <dbReference type="ChEBI" id="CHEBI:46858"/>
        <dbReference type="ChEBI" id="CHEBI:83624"/>
        <dbReference type="EC" id="2.7.7.108"/>
    </reaction>
</comment>
<keyword evidence="3" id="KW-0547">Nucleotide-binding</keyword>
<evidence type="ECO:0000313" key="10">
    <source>
        <dbReference type="EMBL" id="UWQ44053.1"/>
    </source>
</evidence>
<organism evidence="10 11">
    <name type="scientific">Leisingera aquaemixtae</name>
    <dbReference type="NCBI Taxonomy" id="1396826"/>
    <lineage>
        <taxon>Bacteria</taxon>
        <taxon>Pseudomonadati</taxon>
        <taxon>Pseudomonadota</taxon>
        <taxon>Alphaproteobacteria</taxon>
        <taxon>Rhodobacterales</taxon>
        <taxon>Roseobacteraceae</taxon>
        <taxon>Leisingera</taxon>
    </lineage>
</organism>
<dbReference type="EMBL" id="CP081057">
    <property type="protein sequence ID" value="UWQ44053.1"/>
    <property type="molecule type" value="Genomic_DNA"/>
</dbReference>
<sequence length="263" mass="29803">MADHKYCYPPEFSVLKNKLDIRDAALLDETERGIVQSRILEGSPGGQFDAAHVKAIHRHLFQDLYDWAGDYRTVEIGKGGRWFHNYQFIEQGMAEVERCIQAGKLGQGMNADQFGDYAAGVIANLNYVHPFREGNGRTQMEFLQQLSERAGHELNTEKIQRDVWITASHVSHSGTNDLLKAAITYAIDPDRTQTGDKTQAAVRKYLETVQAAVSNLRDPLEKQAGLEQLTKIARTYEVMMDRETKERFLPEQNRDKGCGGRSR</sequence>
<dbReference type="InterPro" id="IPR036597">
    <property type="entry name" value="Fido-like_dom_sf"/>
</dbReference>
<dbReference type="Proteomes" id="UP001058514">
    <property type="component" value="Plasmid unnamed6"/>
</dbReference>
<accession>A0ABY5WRE0</accession>
<reference evidence="10" key="1">
    <citation type="submission" date="2021-08" db="EMBL/GenBank/DDBJ databases">
        <authorList>
            <person name="Nwanade C."/>
            <person name="Wang M."/>
            <person name="Masoudi A."/>
            <person name="Yu Z."/>
            <person name="Liu J."/>
        </authorList>
    </citation>
    <scope>NUCLEOTIDE SEQUENCE</scope>
    <source>
        <strain evidence="10">S166</strain>
        <plasmid evidence="10">unnamed6</plasmid>
    </source>
</reference>
<gene>
    <name evidence="10" type="ORF">K3718_21410</name>
</gene>
<keyword evidence="1" id="KW-0808">Transferase</keyword>
<keyword evidence="2" id="KW-0548">Nucleotidyltransferase</keyword>
<evidence type="ECO:0000256" key="8">
    <source>
        <dbReference type="SAM" id="MobiDB-lite"/>
    </source>
</evidence>
<dbReference type="EC" id="2.7.7.108" evidence="5"/>
<feature type="domain" description="Fido" evidence="9">
    <location>
        <begin position="48"/>
        <end position="188"/>
    </location>
</feature>
<evidence type="ECO:0000313" key="11">
    <source>
        <dbReference type="Proteomes" id="UP001058514"/>
    </source>
</evidence>
<dbReference type="SUPFAM" id="SSF140931">
    <property type="entry name" value="Fic-like"/>
    <property type="match status" value="1"/>
</dbReference>
<evidence type="ECO:0000256" key="7">
    <source>
        <dbReference type="ARBA" id="ARBA00048696"/>
    </source>
</evidence>
<keyword evidence="11" id="KW-1185">Reference proteome</keyword>
<dbReference type="InterPro" id="IPR003812">
    <property type="entry name" value="Fido"/>
</dbReference>
<protein>
    <recommendedName>
        <fullName evidence="5">protein adenylyltransferase</fullName>
        <ecNumber evidence="5">2.7.7.108</ecNumber>
    </recommendedName>
</protein>
<comment type="catalytic activity">
    <reaction evidence="6">
        <text>L-threonyl-[protein] + ATP = 3-O-(5'-adenylyl)-L-threonyl-[protein] + diphosphate</text>
        <dbReference type="Rhea" id="RHEA:54292"/>
        <dbReference type="Rhea" id="RHEA-COMP:11060"/>
        <dbReference type="Rhea" id="RHEA-COMP:13847"/>
        <dbReference type="ChEBI" id="CHEBI:30013"/>
        <dbReference type="ChEBI" id="CHEBI:30616"/>
        <dbReference type="ChEBI" id="CHEBI:33019"/>
        <dbReference type="ChEBI" id="CHEBI:138113"/>
        <dbReference type="EC" id="2.7.7.108"/>
    </reaction>
</comment>
<feature type="region of interest" description="Disordered" evidence="8">
    <location>
        <begin position="243"/>
        <end position="263"/>
    </location>
</feature>
<evidence type="ECO:0000259" key="9">
    <source>
        <dbReference type="PROSITE" id="PS51459"/>
    </source>
</evidence>
<evidence type="ECO:0000256" key="6">
    <source>
        <dbReference type="ARBA" id="ARBA00047939"/>
    </source>
</evidence>
<dbReference type="Gene3D" id="1.10.3290.10">
    <property type="entry name" value="Fido-like domain"/>
    <property type="match status" value="1"/>
</dbReference>
<keyword evidence="4" id="KW-0067">ATP-binding</keyword>
<evidence type="ECO:0000256" key="5">
    <source>
        <dbReference type="ARBA" id="ARBA00034531"/>
    </source>
</evidence>
<proteinExistence type="predicted"/>
<dbReference type="RefSeq" id="WP_259966465.1">
    <property type="nucleotide sequence ID" value="NZ_CP081057.1"/>
</dbReference>
<evidence type="ECO:0000256" key="4">
    <source>
        <dbReference type="ARBA" id="ARBA00022840"/>
    </source>
</evidence>